<sequence>MAYRQSGQYPPSQSPRQPYPPATPPQQSYHHSPQVYPQVVIPTYPPQLAQSPLLQPPIRPRDFTTPAVPQQVPPHYPAPPHANFQYGVVSAAPGLPYAMPNRHPDSYASPHSLYPVTLTPHSQTQLAPRPSQPVPQRPVSQPVSQPVSPQVQSLSHTQRYSQFPTQPSPTIHNNHNIPKAAKTPTPRPQARPSPQMTGTKLSQQQKQGLYDNTKTPVDYQVLLLALADEYLDAAHSQATLIAVSQDEHETEQYYKLIATGLRCMEALLKNWRLAPQTEALVTLRFAKILYEETNNDTVAETILSKGIDLCERNRMFDLKYGMQQLLCRIVSKSNPRAAMKTVDGVIRDIETYRHTGWEYAFRLLRASISLSPPPHQDLVGALHNLQKISSLAASCSDKAVLVIAAVLEALIHLQQSTNADSIEHAQRAIATARSRQLDPEIRGIPQLNSIIQMIDICCSVLEYDTNQSSQKLKEMQRSMDQDIHNPKWKDDGSFALPLSAGTMKSASPREPRHDGHIFELTMSWLPEHDLYALCYFLSSVTLSAKNSQDGHKAEKYLEEGLGMMKAGLSSPQGISESLVASSSRIHWRRSLYCNMLLQQVFLFCSRTEWRMANKTLKDVRSTLAELGDSVSDDIKCLAEYARGIIYQAVGDIEAAMATFQQPMFSLSQATNKIPRSNPHRDTISLANLNLVLLLRDPSKADHSLASETLSILGPHCQNSPNKYIRAAHSLISATVHTESTIQTKRDLHQALQAATAIQNCQITCIALTFMSWKYFRGVIGEQSEKSAMAARAMARKADDKLWMSVTDDLLAETLDRQGKSADAQTLRAKADKKLEALPPALKMNRPDGTENINLSTKGGASKKDV</sequence>
<evidence type="ECO:0000256" key="5">
    <source>
        <dbReference type="ARBA" id="ARBA00022829"/>
    </source>
</evidence>
<dbReference type="GO" id="GO:0007064">
    <property type="term" value="P:mitotic sister chromatid cohesion"/>
    <property type="evidence" value="ECO:0007669"/>
    <property type="project" value="InterPro"/>
</dbReference>
<accession>A0A022VP72</accession>
<comment type="subcellular location">
    <subcellularLocation>
        <location evidence="1">Nucleus</location>
    </subcellularLocation>
</comment>
<comment type="similarity">
    <text evidence="2">Belongs to the SCC4/mau-2 family.</text>
</comment>
<dbReference type="Pfam" id="PF10345">
    <property type="entry name" value="Cohesin_load"/>
    <property type="match status" value="1"/>
</dbReference>
<keyword evidence="3" id="KW-0132">Cell division</keyword>
<keyword evidence="5" id="KW-0159">Chromosome partition</keyword>
<proteinExistence type="inferred from homology"/>
<dbReference type="GO" id="GO:0005634">
    <property type="term" value="C:nucleus"/>
    <property type="evidence" value="ECO:0007669"/>
    <property type="project" value="UniProtKB-SubCell"/>
</dbReference>
<gene>
    <name evidence="9" type="ORF">H103_08655</name>
</gene>
<evidence type="ECO:0000256" key="7">
    <source>
        <dbReference type="ARBA" id="ARBA00023306"/>
    </source>
</evidence>
<protein>
    <recommendedName>
        <fullName evidence="10">75k gamma secalin</fullName>
    </recommendedName>
</protein>
<name>A0A022VP72_TRIRU</name>
<feature type="compositionally biased region" description="Low complexity" evidence="8">
    <location>
        <begin position="1"/>
        <end position="16"/>
    </location>
</feature>
<evidence type="ECO:0008006" key="10">
    <source>
        <dbReference type="Google" id="ProtNLM"/>
    </source>
</evidence>
<evidence type="ECO:0000256" key="3">
    <source>
        <dbReference type="ARBA" id="ARBA00022618"/>
    </source>
</evidence>
<dbReference type="OrthoDB" id="5565328at2759"/>
<keyword evidence="6" id="KW-0539">Nucleus</keyword>
<keyword evidence="4" id="KW-0498">Mitosis</keyword>
<keyword evidence="7" id="KW-0131">Cell cycle</keyword>
<evidence type="ECO:0000256" key="8">
    <source>
        <dbReference type="SAM" id="MobiDB-lite"/>
    </source>
</evidence>
<evidence type="ECO:0000256" key="4">
    <source>
        <dbReference type="ARBA" id="ARBA00022776"/>
    </source>
</evidence>
<feature type="region of interest" description="Disordered" evidence="8">
    <location>
        <begin position="1"/>
        <end position="79"/>
    </location>
</feature>
<evidence type="ECO:0000256" key="2">
    <source>
        <dbReference type="ARBA" id="ARBA00008585"/>
    </source>
</evidence>
<dbReference type="Proteomes" id="UP000023758">
    <property type="component" value="Unassembled WGS sequence"/>
</dbReference>
<evidence type="ECO:0000313" key="9">
    <source>
        <dbReference type="EMBL" id="EZF47558.1"/>
    </source>
</evidence>
<feature type="compositionally biased region" description="Polar residues" evidence="8">
    <location>
        <begin position="192"/>
        <end position="210"/>
    </location>
</feature>
<dbReference type="GO" id="GO:0051301">
    <property type="term" value="P:cell division"/>
    <property type="evidence" value="ECO:0007669"/>
    <property type="project" value="UniProtKB-KW"/>
</dbReference>
<dbReference type="EMBL" id="KK207942">
    <property type="protein sequence ID" value="EZF47558.1"/>
    <property type="molecule type" value="Genomic_DNA"/>
</dbReference>
<reference evidence="9" key="1">
    <citation type="submission" date="2014-02" db="EMBL/GenBank/DDBJ databases">
        <title>The Genome Sequence of Trichophyton rubrum (morphotype fischeri) CBS 288.86.</title>
        <authorList>
            <consortium name="The Broad Institute Genomics Platform"/>
            <person name="Cuomo C.A."/>
            <person name="White T.C."/>
            <person name="Graser Y."/>
            <person name="Martinez-Rossi N."/>
            <person name="Heitman J."/>
            <person name="Young S.K."/>
            <person name="Zeng Q."/>
            <person name="Gargeya S."/>
            <person name="Abouelleil A."/>
            <person name="Alvarado L."/>
            <person name="Chapman S.B."/>
            <person name="Gainer-Dewar J."/>
            <person name="Goldberg J."/>
            <person name="Griggs A."/>
            <person name="Gujja S."/>
            <person name="Hansen M."/>
            <person name="Howarth C."/>
            <person name="Imamovic A."/>
            <person name="Larimer J."/>
            <person name="Martinez D."/>
            <person name="Murphy C."/>
            <person name="Pearson M.D."/>
            <person name="Persinoti G."/>
            <person name="Poon T."/>
            <person name="Priest M."/>
            <person name="Roberts A.D."/>
            <person name="Saif S."/>
            <person name="Shea T.D."/>
            <person name="Sykes S.N."/>
            <person name="Wortman J."/>
            <person name="Nusbaum C."/>
            <person name="Birren B."/>
        </authorList>
    </citation>
    <scope>NUCLEOTIDE SEQUENCE [LARGE SCALE GENOMIC DNA]</scope>
    <source>
        <strain evidence="9">CBS 288.86</strain>
    </source>
</reference>
<dbReference type="GO" id="GO:0007059">
    <property type="term" value="P:chromosome segregation"/>
    <property type="evidence" value="ECO:0007669"/>
    <property type="project" value="UniProtKB-KW"/>
</dbReference>
<evidence type="ECO:0000256" key="6">
    <source>
        <dbReference type="ARBA" id="ARBA00023242"/>
    </source>
</evidence>
<evidence type="ECO:0000256" key="1">
    <source>
        <dbReference type="ARBA" id="ARBA00004123"/>
    </source>
</evidence>
<dbReference type="PANTHER" id="PTHR21394">
    <property type="entry name" value="MAU2 CHROMATID COHESION FACTOR HOMOLOG"/>
    <property type="match status" value="1"/>
</dbReference>
<feature type="region of interest" description="Disordered" evidence="8">
    <location>
        <begin position="834"/>
        <end position="865"/>
    </location>
</feature>
<feature type="compositionally biased region" description="Low complexity" evidence="8">
    <location>
        <begin position="137"/>
        <end position="153"/>
    </location>
</feature>
<organism evidence="9">
    <name type="scientific">Trichophyton rubrum CBS 288.86</name>
    <dbReference type="NCBI Taxonomy" id="1215330"/>
    <lineage>
        <taxon>Eukaryota</taxon>
        <taxon>Fungi</taxon>
        <taxon>Dikarya</taxon>
        <taxon>Ascomycota</taxon>
        <taxon>Pezizomycotina</taxon>
        <taxon>Eurotiomycetes</taxon>
        <taxon>Eurotiomycetidae</taxon>
        <taxon>Onygenales</taxon>
        <taxon>Arthrodermataceae</taxon>
        <taxon>Trichophyton</taxon>
    </lineage>
</organism>
<feature type="region of interest" description="Disordered" evidence="8">
    <location>
        <begin position="102"/>
        <end position="210"/>
    </location>
</feature>
<feature type="compositionally biased region" description="Polar residues" evidence="8">
    <location>
        <begin position="154"/>
        <end position="176"/>
    </location>
</feature>
<dbReference type="AlphaFoldDB" id="A0A022VP72"/>
<dbReference type="InterPro" id="IPR019440">
    <property type="entry name" value="MAU2"/>
</dbReference>
<dbReference type="HOGENOM" id="CLU_006541_1_0_1"/>